<feature type="transmembrane region" description="Helical" evidence="1">
    <location>
        <begin position="115"/>
        <end position="137"/>
    </location>
</feature>
<comment type="caution">
    <text evidence="2">The sequence shown here is derived from an EMBL/GenBank/DDBJ whole genome shotgun (WGS) entry which is preliminary data.</text>
</comment>
<evidence type="ECO:0000313" key="2">
    <source>
        <dbReference type="EMBL" id="GLX85553.1"/>
    </source>
</evidence>
<dbReference type="EMBL" id="BSSV01000003">
    <property type="protein sequence ID" value="GLX85553.1"/>
    <property type="molecule type" value="Genomic_DNA"/>
</dbReference>
<feature type="transmembrane region" description="Helical" evidence="1">
    <location>
        <begin position="65"/>
        <end position="95"/>
    </location>
</feature>
<keyword evidence="1" id="KW-0472">Membrane</keyword>
<dbReference type="Proteomes" id="UP001157134">
    <property type="component" value="Unassembled WGS sequence"/>
</dbReference>
<evidence type="ECO:0000313" key="3">
    <source>
        <dbReference type="Proteomes" id="UP001157134"/>
    </source>
</evidence>
<protein>
    <recommendedName>
        <fullName evidence="4">DUF3429 domain-containing protein</fullName>
    </recommendedName>
</protein>
<proteinExistence type="predicted"/>
<keyword evidence="3" id="KW-1185">Reference proteome</keyword>
<keyword evidence="1" id="KW-0812">Transmembrane</keyword>
<feature type="transmembrane region" description="Helical" evidence="1">
    <location>
        <begin position="36"/>
        <end position="53"/>
    </location>
</feature>
<dbReference type="Pfam" id="PF11911">
    <property type="entry name" value="DUF3429"/>
    <property type="match status" value="1"/>
</dbReference>
<gene>
    <name evidence="2" type="ORF">tloyanaT_18050</name>
</gene>
<name>A0ABQ6HBR2_9GAMM</name>
<sequence length="139" mass="15798">MRIKRTLGFLGLLPFLMSLFYVNQPMFSTQIYGEQSFLIYSIAISSFLCGSLWQPNSENKYPAIVSNTLCVIAFLTLFASAVISTIVMLCVFILIWRAERQFASAQTLERNQEYLLLRSQLTFVVASLHLVLIIFVVGK</sequence>
<organism evidence="2 3">
    <name type="scientific">Thalassotalea loyana</name>
    <dbReference type="NCBI Taxonomy" id="280483"/>
    <lineage>
        <taxon>Bacteria</taxon>
        <taxon>Pseudomonadati</taxon>
        <taxon>Pseudomonadota</taxon>
        <taxon>Gammaproteobacteria</taxon>
        <taxon>Alteromonadales</taxon>
        <taxon>Colwelliaceae</taxon>
        <taxon>Thalassotalea</taxon>
    </lineage>
</organism>
<dbReference type="InterPro" id="IPR021836">
    <property type="entry name" value="DUF3429"/>
</dbReference>
<evidence type="ECO:0008006" key="4">
    <source>
        <dbReference type="Google" id="ProtNLM"/>
    </source>
</evidence>
<evidence type="ECO:0000256" key="1">
    <source>
        <dbReference type="SAM" id="Phobius"/>
    </source>
</evidence>
<accession>A0ABQ6HBR2</accession>
<reference evidence="2 3" key="1">
    <citation type="submission" date="2023-03" db="EMBL/GenBank/DDBJ databases">
        <title>Thalassotalea loyana LMG 22536T draft genome sequence.</title>
        <authorList>
            <person name="Sawabe T."/>
        </authorList>
    </citation>
    <scope>NUCLEOTIDE SEQUENCE [LARGE SCALE GENOMIC DNA]</scope>
    <source>
        <strain evidence="2 3">LMG 22536</strain>
    </source>
</reference>
<keyword evidence="1" id="KW-1133">Transmembrane helix</keyword>